<dbReference type="InterPro" id="IPR036034">
    <property type="entry name" value="PDZ_sf"/>
</dbReference>
<evidence type="ECO:0000313" key="8">
    <source>
        <dbReference type="Proteomes" id="UP000176322"/>
    </source>
</evidence>
<dbReference type="PROSITE" id="PS50106">
    <property type="entry name" value="PDZ"/>
    <property type="match status" value="1"/>
</dbReference>
<evidence type="ECO:0000256" key="5">
    <source>
        <dbReference type="RuleBase" id="RU004404"/>
    </source>
</evidence>
<dbReference type="Gene3D" id="2.30.42.10">
    <property type="match status" value="1"/>
</dbReference>
<keyword evidence="3 5" id="KW-0378">Hydrolase</keyword>
<protein>
    <recommendedName>
        <fullName evidence="6">PDZ domain-containing protein</fullName>
    </recommendedName>
</protein>
<dbReference type="STRING" id="1798475.A2837_02070"/>
<dbReference type="InterPro" id="IPR004447">
    <property type="entry name" value="Peptidase_S41A"/>
</dbReference>
<accession>A0A1F6BYE9</accession>
<feature type="domain" description="PDZ" evidence="6">
    <location>
        <begin position="114"/>
        <end position="182"/>
    </location>
</feature>
<gene>
    <name evidence="7" type="ORF">A2837_02070</name>
</gene>
<dbReference type="Pfam" id="PF17820">
    <property type="entry name" value="PDZ_6"/>
    <property type="match status" value="1"/>
</dbReference>
<dbReference type="SMART" id="SM00245">
    <property type="entry name" value="TSPc"/>
    <property type="match status" value="1"/>
</dbReference>
<dbReference type="InterPro" id="IPR055210">
    <property type="entry name" value="CtpA/B_N"/>
</dbReference>
<dbReference type="EMBL" id="MFKO01000002">
    <property type="protein sequence ID" value="OGG41974.1"/>
    <property type="molecule type" value="Genomic_DNA"/>
</dbReference>
<dbReference type="PANTHER" id="PTHR32060">
    <property type="entry name" value="TAIL-SPECIFIC PROTEASE"/>
    <property type="match status" value="1"/>
</dbReference>
<dbReference type="AlphaFoldDB" id="A0A1F6BYE9"/>
<dbReference type="FunFam" id="2.30.42.10:FF:000063">
    <property type="entry name" value="Peptidase, S41 family"/>
    <property type="match status" value="1"/>
</dbReference>
<evidence type="ECO:0000259" key="6">
    <source>
        <dbReference type="PROSITE" id="PS50106"/>
    </source>
</evidence>
<dbReference type="GO" id="GO:0008236">
    <property type="term" value="F:serine-type peptidase activity"/>
    <property type="evidence" value="ECO:0007669"/>
    <property type="project" value="UniProtKB-KW"/>
</dbReference>
<dbReference type="InterPro" id="IPR029045">
    <property type="entry name" value="ClpP/crotonase-like_dom_sf"/>
</dbReference>
<dbReference type="SMART" id="SM00228">
    <property type="entry name" value="PDZ"/>
    <property type="match status" value="1"/>
</dbReference>
<evidence type="ECO:0000256" key="1">
    <source>
        <dbReference type="ARBA" id="ARBA00009179"/>
    </source>
</evidence>
<proteinExistence type="inferred from homology"/>
<organism evidence="7 8">
    <name type="scientific">Candidatus Kaiserbacteria bacterium RIFCSPHIGHO2_01_FULL_46_22</name>
    <dbReference type="NCBI Taxonomy" id="1798475"/>
    <lineage>
        <taxon>Bacteria</taxon>
        <taxon>Candidatus Kaiseribacteriota</taxon>
    </lineage>
</organism>
<evidence type="ECO:0000256" key="4">
    <source>
        <dbReference type="ARBA" id="ARBA00022825"/>
    </source>
</evidence>
<dbReference type="GO" id="GO:0030288">
    <property type="term" value="C:outer membrane-bounded periplasmic space"/>
    <property type="evidence" value="ECO:0007669"/>
    <property type="project" value="TreeGrafter"/>
</dbReference>
<dbReference type="NCBIfam" id="TIGR00225">
    <property type="entry name" value="prc"/>
    <property type="match status" value="1"/>
</dbReference>
<dbReference type="InterPro" id="IPR041489">
    <property type="entry name" value="PDZ_6"/>
</dbReference>
<dbReference type="Pfam" id="PF22694">
    <property type="entry name" value="CtpB_N-like"/>
    <property type="match status" value="1"/>
</dbReference>
<comment type="caution">
    <text evidence="7">The sequence shown here is derived from an EMBL/GenBank/DDBJ whole genome shotgun (WGS) entry which is preliminary data.</text>
</comment>
<evidence type="ECO:0000256" key="3">
    <source>
        <dbReference type="ARBA" id="ARBA00022801"/>
    </source>
</evidence>
<evidence type="ECO:0000256" key="2">
    <source>
        <dbReference type="ARBA" id="ARBA00022670"/>
    </source>
</evidence>
<dbReference type="Gene3D" id="3.90.226.10">
    <property type="entry name" value="2-enoyl-CoA Hydratase, Chain A, domain 1"/>
    <property type="match status" value="1"/>
</dbReference>
<evidence type="ECO:0000313" key="7">
    <source>
        <dbReference type="EMBL" id="OGG41974.1"/>
    </source>
</evidence>
<keyword evidence="2 5" id="KW-0645">Protease</keyword>
<dbReference type="InterPro" id="IPR005151">
    <property type="entry name" value="Tail-specific_protease"/>
</dbReference>
<name>A0A1F6BYE9_9BACT</name>
<dbReference type="CDD" id="cd06782">
    <property type="entry name" value="cpPDZ_CPP-like"/>
    <property type="match status" value="1"/>
</dbReference>
<dbReference type="PANTHER" id="PTHR32060:SF30">
    <property type="entry name" value="CARBOXY-TERMINAL PROCESSING PROTEASE CTPA"/>
    <property type="match status" value="1"/>
</dbReference>
<dbReference type="SUPFAM" id="SSF50156">
    <property type="entry name" value="PDZ domain-like"/>
    <property type="match status" value="1"/>
</dbReference>
<comment type="similarity">
    <text evidence="1 5">Belongs to the peptidase S41A family.</text>
</comment>
<sequence length="426" mass="45801">MKNTDPRSNKLLGTGLAGILILAAFFAGIQFGQGSWSGLKGEAGLLSFLGPSAQPDSKADLTEFWRVWNILEEKYVSSSSTSTPDRNKRLEGAISGLVDSYGDPYTIYMPPQEAAEFEEEISGNFNGVGMEVGMRDDVVTVIAPLPDSPAEKAGIKAGDIITKIDEQSTDNMSVDQAVRLIRGDRGTEVALTIYRRGDNDFREFKIARDVINIPTLATETADDVFIIKLYSFNALAEDKMDEAMAEFGQSGKKKLILDLRGNPGGFLESAVSIAGWFLPTGKVVVRENFGTDIEEEVYRSQGKGSYQFNPDNFVVLIDGGSASASEILAGALAEHGVAATIGDTTFGKGSVQELVNIPGGASVKVTIARWLTPNGTSFSEGGLKPEVPIILTPAEVEENKDPQQDAALEWLKGKRDFGEEKVSLGL</sequence>
<dbReference type="GO" id="GO:0007165">
    <property type="term" value="P:signal transduction"/>
    <property type="evidence" value="ECO:0007669"/>
    <property type="project" value="TreeGrafter"/>
</dbReference>
<dbReference type="CDD" id="cd07560">
    <property type="entry name" value="Peptidase_S41_CPP"/>
    <property type="match status" value="1"/>
</dbReference>
<dbReference type="GO" id="GO:0004175">
    <property type="term" value="F:endopeptidase activity"/>
    <property type="evidence" value="ECO:0007669"/>
    <property type="project" value="TreeGrafter"/>
</dbReference>
<dbReference type="Gene3D" id="3.30.750.44">
    <property type="match status" value="1"/>
</dbReference>
<dbReference type="Proteomes" id="UP000176322">
    <property type="component" value="Unassembled WGS sequence"/>
</dbReference>
<reference evidence="7 8" key="1">
    <citation type="journal article" date="2016" name="Nat. Commun.">
        <title>Thousands of microbial genomes shed light on interconnected biogeochemical processes in an aquifer system.</title>
        <authorList>
            <person name="Anantharaman K."/>
            <person name="Brown C.T."/>
            <person name="Hug L.A."/>
            <person name="Sharon I."/>
            <person name="Castelle C.J."/>
            <person name="Probst A.J."/>
            <person name="Thomas B.C."/>
            <person name="Singh A."/>
            <person name="Wilkins M.J."/>
            <person name="Karaoz U."/>
            <person name="Brodie E.L."/>
            <person name="Williams K.H."/>
            <person name="Hubbard S.S."/>
            <person name="Banfield J.F."/>
        </authorList>
    </citation>
    <scope>NUCLEOTIDE SEQUENCE [LARGE SCALE GENOMIC DNA]</scope>
</reference>
<keyword evidence="4 5" id="KW-0720">Serine protease</keyword>
<dbReference type="Pfam" id="PF03572">
    <property type="entry name" value="Peptidase_S41"/>
    <property type="match status" value="1"/>
</dbReference>
<dbReference type="GO" id="GO:0006508">
    <property type="term" value="P:proteolysis"/>
    <property type="evidence" value="ECO:0007669"/>
    <property type="project" value="UniProtKB-KW"/>
</dbReference>
<dbReference type="SUPFAM" id="SSF52096">
    <property type="entry name" value="ClpP/crotonase"/>
    <property type="match status" value="1"/>
</dbReference>
<dbReference type="InterPro" id="IPR001478">
    <property type="entry name" value="PDZ"/>
</dbReference>